<proteinExistence type="predicted"/>
<gene>
    <name evidence="1" type="ORF">KC19_4G161600</name>
</gene>
<comment type="caution">
    <text evidence="1">The sequence shown here is derived from an EMBL/GenBank/DDBJ whole genome shotgun (WGS) entry which is preliminary data.</text>
</comment>
<sequence length="70" mass="7764">MQPSAGQPNPKTKRGKATPEEILVADNRNQARLECNPVALHLAMALAPLYEPLPPLALPFTDQRRRIHLS</sequence>
<accession>A0A8T0IBF0</accession>
<feature type="non-terminal residue" evidence="1">
    <location>
        <position position="70"/>
    </location>
</feature>
<dbReference type="AlphaFoldDB" id="A0A8T0IBF0"/>
<protein>
    <submittedName>
        <fullName evidence="1">Uncharacterized protein</fullName>
    </submittedName>
</protein>
<dbReference type="EMBL" id="CM026424">
    <property type="protein sequence ID" value="KAG0580267.1"/>
    <property type="molecule type" value="Genomic_DNA"/>
</dbReference>
<dbReference type="Proteomes" id="UP000822688">
    <property type="component" value="Chromosome 4"/>
</dbReference>
<evidence type="ECO:0000313" key="1">
    <source>
        <dbReference type="EMBL" id="KAG0580267.1"/>
    </source>
</evidence>
<keyword evidence="2" id="KW-1185">Reference proteome</keyword>
<evidence type="ECO:0000313" key="2">
    <source>
        <dbReference type="Proteomes" id="UP000822688"/>
    </source>
</evidence>
<name>A0A8T0IBF0_CERPU</name>
<reference evidence="1" key="1">
    <citation type="submission" date="2020-06" db="EMBL/GenBank/DDBJ databases">
        <title>WGS assembly of Ceratodon purpureus strain R40.</title>
        <authorList>
            <person name="Carey S.B."/>
            <person name="Jenkins J."/>
            <person name="Shu S."/>
            <person name="Lovell J.T."/>
            <person name="Sreedasyam A."/>
            <person name="Maumus F."/>
            <person name="Tiley G.P."/>
            <person name="Fernandez-Pozo N."/>
            <person name="Barry K."/>
            <person name="Chen C."/>
            <person name="Wang M."/>
            <person name="Lipzen A."/>
            <person name="Daum C."/>
            <person name="Saski C.A."/>
            <person name="Payton A.C."/>
            <person name="Mcbreen J.C."/>
            <person name="Conrad R.E."/>
            <person name="Kollar L.M."/>
            <person name="Olsson S."/>
            <person name="Huttunen S."/>
            <person name="Landis J.B."/>
            <person name="Wickett N.J."/>
            <person name="Johnson M.G."/>
            <person name="Rensing S.A."/>
            <person name="Grimwood J."/>
            <person name="Schmutz J."/>
            <person name="Mcdaniel S.F."/>
        </authorList>
    </citation>
    <scope>NUCLEOTIDE SEQUENCE</scope>
    <source>
        <strain evidence="1">R40</strain>
    </source>
</reference>
<organism evidence="1 2">
    <name type="scientific">Ceratodon purpureus</name>
    <name type="common">Fire moss</name>
    <name type="synonym">Dicranum purpureum</name>
    <dbReference type="NCBI Taxonomy" id="3225"/>
    <lineage>
        <taxon>Eukaryota</taxon>
        <taxon>Viridiplantae</taxon>
        <taxon>Streptophyta</taxon>
        <taxon>Embryophyta</taxon>
        <taxon>Bryophyta</taxon>
        <taxon>Bryophytina</taxon>
        <taxon>Bryopsida</taxon>
        <taxon>Dicranidae</taxon>
        <taxon>Pseudoditrichales</taxon>
        <taxon>Ditrichaceae</taxon>
        <taxon>Ceratodon</taxon>
    </lineage>
</organism>